<accession>A0AA36ASJ1</accession>
<organism evidence="2 3">
    <name type="scientific">Octopus vulgaris</name>
    <name type="common">Common octopus</name>
    <dbReference type="NCBI Taxonomy" id="6645"/>
    <lineage>
        <taxon>Eukaryota</taxon>
        <taxon>Metazoa</taxon>
        <taxon>Spiralia</taxon>
        <taxon>Lophotrochozoa</taxon>
        <taxon>Mollusca</taxon>
        <taxon>Cephalopoda</taxon>
        <taxon>Coleoidea</taxon>
        <taxon>Octopodiformes</taxon>
        <taxon>Octopoda</taxon>
        <taxon>Incirrata</taxon>
        <taxon>Octopodidae</taxon>
        <taxon>Octopus</taxon>
    </lineage>
</organism>
<sequence>MRRGSVRATGNSNSGGGGGRGSRGGGEGGRGEGGEGGGGDRGSSGRGSDGGRGSNGGRCSGGGDSVSIAMKPSLSTLRMDRQISSIILNQMQLGFSIMQLANCKRNFRCGCDERGK</sequence>
<dbReference type="AlphaFoldDB" id="A0AA36ASJ1"/>
<keyword evidence="3" id="KW-1185">Reference proteome</keyword>
<dbReference type="Proteomes" id="UP001162480">
    <property type="component" value="Chromosome 4"/>
</dbReference>
<feature type="region of interest" description="Disordered" evidence="1">
    <location>
        <begin position="1"/>
        <end position="67"/>
    </location>
</feature>
<proteinExistence type="predicted"/>
<protein>
    <submittedName>
        <fullName evidence="2">Uncharacterized protein</fullName>
    </submittedName>
</protein>
<evidence type="ECO:0000313" key="3">
    <source>
        <dbReference type="Proteomes" id="UP001162480"/>
    </source>
</evidence>
<evidence type="ECO:0000256" key="1">
    <source>
        <dbReference type="SAM" id="MobiDB-lite"/>
    </source>
</evidence>
<feature type="compositionally biased region" description="Gly residues" evidence="1">
    <location>
        <begin position="34"/>
        <end position="64"/>
    </location>
</feature>
<dbReference type="EMBL" id="OX597817">
    <property type="protein sequence ID" value="CAI9721488.1"/>
    <property type="molecule type" value="Genomic_DNA"/>
</dbReference>
<feature type="compositionally biased region" description="Gly residues" evidence="1">
    <location>
        <begin position="13"/>
        <end position="28"/>
    </location>
</feature>
<gene>
    <name evidence="2" type="ORF">OCTVUL_1B004705</name>
</gene>
<name>A0AA36ASJ1_OCTVU</name>
<evidence type="ECO:0000313" key="2">
    <source>
        <dbReference type="EMBL" id="CAI9721488.1"/>
    </source>
</evidence>
<reference evidence="2" key="1">
    <citation type="submission" date="2023-08" db="EMBL/GenBank/DDBJ databases">
        <authorList>
            <person name="Alioto T."/>
            <person name="Alioto T."/>
            <person name="Gomez Garrido J."/>
        </authorList>
    </citation>
    <scope>NUCLEOTIDE SEQUENCE</scope>
</reference>